<organism evidence="4 5">
    <name type="scientific">Patiria miniata</name>
    <name type="common">Bat star</name>
    <name type="synonym">Asterina miniata</name>
    <dbReference type="NCBI Taxonomy" id="46514"/>
    <lineage>
        <taxon>Eukaryota</taxon>
        <taxon>Metazoa</taxon>
        <taxon>Echinodermata</taxon>
        <taxon>Eleutherozoa</taxon>
        <taxon>Asterozoa</taxon>
        <taxon>Asteroidea</taxon>
        <taxon>Valvatacea</taxon>
        <taxon>Valvatida</taxon>
        <taxon>Asterinidae</taxon>
        <taxon>Patiria</taxon>
    </lineage>
</organism>
<dbReference type="EnsemblMetazoa" id="XM_038208938.1">
    <property type="protein sequence ID" value="XP_038064866.1"/>
    <property type="gene ID" value="LOC119735232"/>
</dbReference>
<proteinExistence type="predicted"/>
<dbReference type="GO" id="GO:0005640">
    <property type="term" value="C:nuclear outer membrane"/>
    <property type="evidence" value="ECO:0007669"/>
    <property type="project" value="TreeGrafter"/>
</dbReference>
<dbReference type="GeneID" id="119735232"/>
<evidence type="ECO:0000259" key="3">
    <source>
        <dbReference type="Pfam" id="PF14662"/>
    </source>
</evidence>
<dbReference type="GO" id="GO:0090220">
    <property type="term" value="P:chromosome localization to nuclear envelope involved in homologous chromosome segregation"/>
    <property type="evidence" value="ECO:0007669"/>
    <property type="project" value="TreeGrafter"/>
</dbReference>
<dbReference type="AlphaFoldDB" id="A0A914AMY3"/>
<feature type="region of interest" description="Disordered" evidence="2">
    <location>
        <begin position="221"/>
        <end position="240"/>
    </location>
</feature>
<dbReference type="GO" id="GO:0007129">
    <property type="term" value="P:homologous chromosome pairing at meiosis"/>
    <property type="evidence" value="ECO:0007669"/>
    <property type="project" value="TreeGrafter"/>
</dbReference>
<keyword evidence="5" id="KW-1185">Reference proteome</keyword>
<dbReference type="Proteomes" id="UP000887568">
    <property type="component" value="Unplaced"/>
</dbReference>
<accession>A0A914AMY3</accession>
<feature type="compositionally biased region" description="Polar residues" evidence="2">
    <location>
        <begin position="58"/>
        <end position="86"/>
    </location>
</feature>
<name>A0A914AMY3_PATMI</name>
<sequence length="474" mass="53059">MSFLFSPKKSNNGLQKKPRGHSDKSTDDLALSERPLTIGCCQPPVDLSPTSEMKRSPTDNSRPASHGQLSSVAAETNYEGQGSSPQRLPPRRQNASWWASPLPPDLIFAQNRRERGQRRRSGQSSGSSATTDDGGLSVIDKEDLLDTIFVSCDTEGKGRVAVSRVIQHIQMIIESSESRDIDELALQLDPTGLDLEIDLPTYQNGIAQWVKNVQKQRKGELSGAMEDRTSGGNTFPAVSTPEIAPHWKTRSLDGGTGYLRSVSTPLSETRAHWKTRNTETSRLFSGLLDSSLDLSACSYGSLEAEGGDSAPDMGDLQNRIEDLQFQIRKLTEHNMKLQVQIETSDESNEQLMSQIDTLKGELKSLQQAWHRSQSIRDENEELKTANKEWHRKHAQLERDKRILDEKLVNLQAEANKRKAVETKLQAVQEKLSISLAEADSMQEEHRRLQTVLQEYKSHAWKQERNDSLIGHMGL</sequence>
<evidence type="ECO:0000313" key="4">
    <source>
        <dbReference type="EnsemblMetazoa" id="XP_038064866.1"/>
    </source>
</evidence>
<dbReference type="InterPro" id="IPR028170">
    <property type="entry name" value="KASH5"/>
</dbReference>
<evidence type="ECO:0000313" key="5">
    <source>
        <dbReference type="Proteomes" id="UP000887568"/>
    </source>
</evidence>
<dbReference type="GO" id="GO:0070840">
    <property type="term" value="F:dynein complex binding"/>
    <property type="evidence" value="ECO:0007669"/>
    <property type="project" value="TreeGrafter"/>
</dbReference>
<protein>
    <recommendedName>
        <fullName evidence="3">KASH5-like coiled-coil domain-containing protein</fullName>
    </recommendedName>
</protein>
<dbReference type="GO" id="GO:0090619">
    <property type="term" value="C:meiotic spindle pole"/>
    <property type="evidence" value="ECO:0007669"/>
    <property type="project" value="TreeGrafter"/>
</dbReference>
<evidence type="ECO:0000256" key="1">
    <source>
        <dbReference type="SAM" id="Coils"/>
    </source>
</evidence>
<dbReference type="GO" id="GO:0000781">
    <property type="term" value="C:chromosome, telomeric region"/>
    <property type="evidence" value="ECO:0007669"/>
    <property type="project" value="TreeGrafter"/>
</dbReference>
<dbReference type="GO" id="GO:0051653">
    <property type="term" value="P:spindle localization"/>
    <property type="evidence" value="ECO:0007669"/>
    <property type="project" value="TreeGrafter"/>
</dbReference>
<dbReference type="PANTHER" id="PTHR47300:SF1">
    <property type="entry name" value="PROTEIN KASH5"/>
    <property type="match status" value="1"/>
</dbReference>
<dbReference type="Pfam" id="PF14662">
    <property type="entry name" value="KASH_CCD"/>
    <property type="match status" value="1"/>
</dbReference>
<feature type="domain" description="KASH5-like coiled-coil" evidence="3">
    <location>
        <begin position="315"/>
        <end position="452"/>
    </location>
</feature>
<dbReference type="PANTHER" id="PTHR47300">
    <property type="entry name" value="PROTEIN KASH5"/>
    <property type="match status" value="1"/>
</dbReference>
<feature type="coiled-coil region" evidence="1">
    <location>
        <begin position="313"/>
        <end position="458"/>
    </location>
</feature>
<dbReference type="GO" id="GO:0007015">
    <property type="term" value="P:actin filament organization"/>
    <property type="evidence" value="ECO:0007669"/>
    <property type="project" value="TreeGrafter"/>
</dbReference>
<feature type="region of interest" description="Disordered" evidence="2">
    <location>
        <begin position="1"/>
        <end position="136"/>
    </location>
</feature>
<dbReference type="GO" id="GO:0051225">
    <property type="term" value="P:spindle assembly"/>
    <property type="evidence" value="ECO:0007669"/>
    <property type="project" value="TreeGrafter"/>
</dbReference>
<keyword evidence="1" id="KW-0175">Coiled coil</keyword>
<dbReference type="GO" id="GO:0000800">
    <property type="term" value="C:lateral element"/>
    <property type="evidence" value="ECO:0007669"/>
    <property type="project" value="TreeGrafter"/>
</dbReference>
<reference evidence="4" key="1">
    <citation type="submission" date="2022-11" db="UniProtKB">
        <authorList>
            <consortium name="EnsemblMetazoa"/>
        </authorList>
    </citation>
    <scope>IDENTIFICATION</scope>
</reference>
<dbReference type="InterPro" id="IPR028168">
    <property type="entry name" value="KASH5_CC"/>
</dbReference>
<dbReference type="GO" id="GO:0034397">
    <property type="term" value="P:telomere localization"/>
    <property type="evidence" value="ECO:0007669"/>
    <property type="project" value="InterPro"/>
</dbReference>
<dbReference type="RefSeq" id="XP_038064866.1">
    <property type="nucleotide sequence ID" value="XM_038208938.1"/>
</dbReference>
<evidence type="ECO:0000256" key="2">
    <source>
        <dbReference type="SAM" id="MobiDB-lite"/>
    </source>
</evidence>
<dbReference type="GO" id="GO:0034993">
    <property type="term" value="C:meiotic nuclear membrane microtubule tethering complex"/>
    <property type="evidence" value="ECO:0007669"/>
    <property type="project" value="InterPro"/>
</dbReference>
<dbReference type="OrthoDB" id="9943648at2759"/>